<sequence>MHLFFVLTLALSSATCVRGYCFVSAGDIAHGGKCALQNGTLIDVGTEVTYADKCERCICIAAHSGSVLSCCGYGISGGAFAPVPGCKITTEEDGCTMRLVREDDETKNC</sequence>
<name>A0A9D4L806_DREPO</name>
<comment type="caution">
    <text evidence="2">The sequence shown here is derived from an EMBL/GenBank/DDBJ whole genome shotgun (WGS) entry which is preliminary data.</text>
</comment>
<accession>A0A9D4L806</accession>
<proteinExistence type="predicted"/>
<dbReference type="AlphaFoldDB" id="A0A9D4L806"/>
<dbReference type="Gene3D" id="2.60.40.1900">
    <property type="entry name" value="Beta-microseminoprotein (PSP94) domain"/>
    <property type="match status" value="1"/>
</dbReference>
<reference evidence="2" key="1">
    <citation type="journal article" date="2019" name="bioRxiv">
        <title>The Genome of the Zebra Mussel, Dreissena polymorpha: A Resource for Invasive Species Research.</title>
        <authorList>
            <person name="McCartney M.A."/>
            <person name="Auch B."/>
            <person name="Kono T."/>
            <person name="Mallez S."/>
            <person name="Zhang Y."/>
            <person name="Obille A."/>
            <person name="Becker A."/>
            <person name="Abrahante J.E."/>
            <person name="Garbe J."/>
            <person name="Badalamenti J.P."/>
            <person name="Herman A."/>
            <person name="Mangelson H."/>
            <person name="Liachko I."/>
            <person name="Sullivan S."/>
            <person name="Sone E.D."/>
            <person name="Koren S."/>
            <person name="Silverstein K.A.T."/>
            <person name="Beckman K.B."/>
            <person name="Gohl D.M."/>
        </authorList>
    </citation>
    <scope>NUCLEOTIDE SEQUENCE</scope>
    <source>
        <strain evidence="2">Duluth1</strain>
        <tissue evidence="2">Whole animal</tissue>
    </source>
</reference>
<evidence type="ECO:0000256" key="1">
    <source>
        <dbReference type="SAM" id="SignalP"/>
    </source>
</evidence>
<feature type="signal peptide" evidence="1">
    <location>
        <begin position="1"/>
        <end position="19"/>
    </location>
</feature>
<evidence type="ECO:0000313" key="3">
    <source>
        <dbReference type="Proteomes" id="UP000828390"/>
    </source>
</evidence>
<reference evidence="2" key="2">
    <citation type="submission" date="2020-11" db="EMBL/GenBank/DDBJ databases">
        <authorList>
            <person name="McCartney M.A."/>
            <person name="Auch B."/>
            <person name="Kono T."/>
            <person name="Mallez S."/>
            <person name="Becker A."/>
            <person name="Gohl D.M."/>
            <person name="Silverstein K.A.T."/>
            <person name="Koren S."/>
            <person name="Bechman K.B."/>
            <person name="Herman A."/>
            <person name="Abrahante J.E."/>
            <person name="Garbe J."/>
        </authorList>
    </citation>
    <scope>NUCLEOTIDE SEQUENCE</scope>
    <source>
        <strain evidence="2">Duluth1</strain>
        <tissue evidence="2">Whole animal</tissue>
    </source>
</reference>
<organism evidence="2 3">
    <name type="scientific">Dreissena polymorpha</name>
    <name type="common">Zebra mussel</name>
    <name type="synonym">Mytilus polymorpha</name>
    <dbReference type="NCBI Taxonomy" id="45954"/>
    <lineage>
        <taxon>Eukaryota</taxon>
        <taxon>Metazoa</taxon>
        <taxon>Spiralia</taxon>
        <taxon>Lophotrochozoa</taxon>
        <taxon>Mollusca</taxon>
        <taxon>Bivalvia</taxon>
        <taxon>Autobranchia</taxon>
        <taxon>Heteroconchia</taxon>
        <taxon>Euheterodonta</taxon>
        <taxon>Imparidentia</taxon>
        <taxon>Neoheterodontei</taxon>
        <taxon>Myida</taxon>
        <taxon>Dreissenoidea</taxon>
        <taxon>Dreissenidae</taxon>
        <taxon>Dreissena</taxon>
    </lineage>
</organism>
<dbReference type="EMBL" id="JAIWYP010000003">
    <property type="protein sequence ID" value="KAH3853747.1"/>
    <property type="molecule type" value="Genomic_DNA"/>
</dbReference>
<protein>
    <submittedName>
        <fullName evidence="2">Uncharacterized protein</fullName>
    </submittedName>
</protein>
<evidence type="ECO:0000313" key="2">
    <source>
        <dbReference type="EMBL" id="KAH3853747.1"/>
    </source>
</evidence>
<dbReference type="Proteomes" id="UP000828390">
    <property type="component" value="Unassembled WGS sequence"/>
</dbReference>
<gene>
    <name evidence="2" type="ORF">DPMN_096279</name>
</gene>
<feature type="chain" id="PRO_5038942102" evidence="1">
    <location>
        <begin position="20"/>
        <end position="109"/>
    </location>
</feature>
<keyword evidence="3" id="KW-1185">Reference proteome</keyword>
<keyword evidence="1" id="KW-0732">Signal</keyword>